<dbReference type="InterPro" id="IPR002220">
    <property type="entry name" value="DapA-like"/>
</dbReference>
<protein>
    <submittedName>
        <fullName evidence="4">Dihydrodipicolinate synthase family protein</fullName>
    </submittedName>
</protein>
<dbReference type="InterPro" id="IPR013785">
    <property type="entry name" value="Aldolase_TIM"/>
</dbReference>
<dbReference type="PRINTS" id="PR00146">
    <property type="entry name" value="DHPICSNTHASE"/>
</dbReference>
<feature type="compositionally biased region" description="Low complexity" evidence="3">
    <location>
        <begin position="17"/>
        <end position="28"/>
    </location>
</feature>
<dbReference type="Pfam" id="PF00701">
    <property type="entry name" value="DHDPS"/>
    <property type="match status" value="1"/>
</dbReference>
<evidence type="ECO:0000313" key="5">
    <source>
        <dbReference type="Proteomes" id="UP000649259"/>
    </source>
</evidence>
<dbReference type="PANTHER" id="PTHR12128">
    <property type="entry name" value="DIHYDRODIPICOLINATE SYNTHASE"/>
    <property type="match status" value="1"/>
</dbReference>
<comment type="caution">
    <text evidence="4">The sequence shown here is derived from an EMBL/GenBank/DDBJ whole genome shotgun (WGS) entry which is preliminary data.</text>
</comment>
<reference evidence="5" key="1">
    <citation type="submission" date="2023-07" db="EMBL/GenBank/DDBJ databases">
        <title>Whole genome shotgun sequence of Streptomyces cacaoi subsp. asoensis NBRC 13813.</title>
        <authorList>
            <person name="Komaki H."/>
            <person name="Tamura T."/>
        </authorList>
    </citation>
    <scope>NUCLEOTIDE SEQUENCE [LARGE SCALE GENOMIC DNA]</scope>
    <source>
        <strain evidence="5">NBRC 13813</strain>
    </source>
</reference>
<keyword evidence="5" id="KW-1185">Reference proteome</keyword>
<gene>
    <name evidence="4" type="ORF">Saso_59140</name>
</gene>
<evidence type="ECO:0000256" key="3">
    <source>
        <dbReference type="SAM" id="MobiDB-lite"/>
    </source>
</evidence>
<dbReference type="SUPFAM" id="SSF51569">
    <property type="entry name" value="Aldolase"/>
    <property type="match status" value="1"/>
</dbReference>
<accession>A0ABQ3S830</accession>
<dbReference type="Proteomes" id="UP000649259">
    <property type="component" value="Unassembled WGS sequence"/>
</dbReference>
<feature type="compositionally biased region" description="Low complexity" evidence="3">
    <location>
        <begin position="1"/>
        <end position="11"/>
    </location>
</feature>
<dbReference type="GeneID" id="91473722"/>
<feature type="region of interest" description="Disordered" evidence="3">
    <location>
        <begin position="1"/>
        <end position="28"/>
    </location>
</feature>
<evidence type="ECO:0000256" key="1">
    <source>
        <dbReference type="ARBA" id="ARBA00023239"/>
    </source>
</evidence>
<evidence type="ECO:0000313" key="4">
    <source>
        <dbReference type="EMBL" id="GHI64264.1"/>
    </source>
</evidence>
<evidence type="ECO:0000256" key="2">
    <source>
        <dbReference type="PIRNR" id="PIRNR001365"/>
    </source>
</evidence>
<keyword evidence="1 2" id="KW-0456">Lyase</keyword>
<dbReference type="PIRSF" id="PIRSF001365">
    <property type="entry name" value="DHDPS"/>
    <property type="match status" value="1"/>
</dbReference>
<dbReference type="RefSeq" id="WP_229901452.1">
    <property type="nucleotide sequence ID" value="NZ_BMSI01000012.1"/>
</dbReference>
<sequence length="327" mass="34067">MTASASASAPDFPAPGSPAAGSPAPAPAAAAAAAPRPWRGVLVATALPLREDLSVDHDRYAEHCAWLVANGCDGVVPNGSLGEYQVLTPEERAAVVRTAVAAIGGARVMPGVAAYGSAEARRWAEQAAEAGCGAVMLLPPNAYRADERAVVAHYAEVAGAGLPVVAYNNPIDTKVDLVPELLARLHGEGHVQGVKEFSGDVRRAYRIAELAPELDLLVGADDVLLELAVAGAKGWVAGYPNALPRASVELYRAAVAGDLTTALPLYRRLHPLLRWDSRVEFVQAIKLSMDVVGRHGGRCRPPRVPLTPDQEATVRSATEKAVAAGLA</sequence>
<dbReference type="SMART" id="SM01130">
    <property type="entry name" value="DHDPS"/>
    <property type="match status" value="1"/>
</dbReference>
<dbReference type="PANTHER" id="PTHR12128:SF72">
    <property type="entry name" value="DIHYDRODIPICOLINATE SYNTHASE"/>
    <property type="match status" value="1"/>
</dbReference>
<dbReference type="CDD" id="cd00408">
    <property type="entry name" value="DHDPS-like"/>
    <property type="match status" value="1"/>
</dbReference>
<dbReference type="Gene3D" id="3.20.20.70">
    <property type="entry name" value="Aldolase class I"/>
    <property type="match status" value="1"/>
</dbReference>
<name>A0ABQ3S830_9ACTN</name>
<organism evidence="4 5">
    <name type="scientific">Streptomyces asoensis</name>
    <dbReference type="NCBI Taxonomy" id="249586"/>
    <lineage>
        <taxon>Bacteria</taxon>
        <taxon>Bacillati</taxon>
        <taxon>Actinomycetota</taxon>
        <taxon>Actinomycetes</taxon>
        <taxon>Kitasatosporales</taxon>
        <taxon>Streptomycetaceae</taxon>
        <taxon>Streptomyces</taxon>
    </lineage>
</organism>
<comment type="similarity">
    <text evidence="2">Belongs to the DapA family.</text>
</comment>
<proteinExistence type="inferred from homology"/>
<dbReference type="EMBL" id="BNEB01000005">
    <property type="protein sequence ID" value="GHI64264.1"/>
    <property type="molecule type" value="Genomic_DNA"/>
</dbReference>